<dbReference type="EMBL" id="CAJNXB010003466">
    <property type="protein sequence ID" value="CAF3315149.1"/>
    <property type="molecule type" value="Genomic_DNA"/>
</dbReference>
<dbReference type="AlphaFoldDB" id="A0A817TGS9"/>
<proteinExistence type="predicted"/>
<comment type="caution">
    <text evidence="1">The sequence shown here is derived from an EMBL/GenBank/DDBJ whole genome shotgun (WGS) entry which is preliminary data.</text>
</comment>
<organism evidence="1 2">
    <name type="scientific">Rotaria socialis</name>
    <dbReference type="NCBI Taxonomy" id="392032"/>
    <lineage>
        <taxon>Eukaryota</taxon>
        <taxon>Metazoa</taxon>
        <taxon>Spiralia</taxon>
        <taxon>Gnathifera</taxon>
        <taxon>Rotifera</taxon>
        <taxon>Eurotatoria</taxon>
        <taxon>Bdelloidea</taxon>
        <taxon>Philodinida</taxon>
        <taxon>Philodinidae</taxon>
        <taxon>Rotaria</taxon>
    </lineage>
</organism>
<evidence type="ECO:0000313" key="2">
    <source>
        <dbReference type="Proteomes" id="UP000663825"/>
    </source>
</evidence>
<gene>
    <name evidence="1" type="ORF">TIS948_LOCUS19652</name>
</gene>
<sequence length="66" mass="7791">YIDGIRCYNCVDHCPDPFNKTSVLSLESLNRWSFCMKLKALKPVKFMLVRSFTSYDLCTENKFEMI</sequence>
<name>A0A817TGS9_9BILA</name>
<reference evidence="1" key="1">
    <citation type="submission" date="2021-02" db="EMBL/GenBank/DDBJ databases">
        <authorList>
            <person name="Nowell W R."/>
        </authorList>
    </citation>
    <scope>NUCLEOTIDE SEQUENCE</scope>
</reference>
<dbReference type="Proteomes" id="UP000663825">
    <property type="component" value="Unassembled WGS sequence"/>
</dbReference>
<feature type="non-terminal residue" evidence="1">
    <location>
        <position position="1"/>
    </location>
</feature>
<evidence type="ECO:0000313" key="1">
    <source>
        <dbReference type="EMBL" id="CAF3315149.1"/>
    </source>
</evidence>
<protein>
    <submittedName>
        <fullName evidence="1">Uncharacterized protein</fullName>
    </submittedName>
</protein>
<dbReference type="OrthoDB" id="10539003at2759"/>
<accession>A0A817TGS9</accession>